<organism evidence="2 3">
    <name type="scientific">Gossypium raimondii</name>
    <name type="common">Peruvian cotton</name>
    <name type="synonym">Gossypium klotzschianum subsp. raimondii</name>
    <dbReference type="NCBI Taxonomy" id="29730"/>
    <lineage>
        <taxon>Eukaryota</taxon>
        <taxon>Viridiplantae</taxon>
        <taxon>Streptophyta</taxon>
        <taxon>Embryophyta</taxon>
        <taxon>Tracheophyta</taxon>
        <taxon>Spermatophyta</taxon>
        <taxon>Magnoliopsida</taxon>
        <taxon>eudicotyledons</taxon>
        <taxon>Gunneridae</taxon>
        <taxon>Pentapetalae</taxon>
        <taxon>rosids</taxon>
        <taxon>malvids</taxon>
        <taxon>Malvales</taxon>
        <taxon>Malvaceae</taxon>
        <taxon>Malvoideae</taxon>
        <taxon>Gossypium</taxon>
    </lineage>
</organism>
<comment type="caution">
    <text evidence="2">The sequence shown here is derived from an EMBL/GenBank/DDBJ whole genome shotgun (WGS) entry which is preliminary data.</text>
</comment>
<dbReference type="EMBL" id="JABEZZ010000006">
    <property type="protein sequence ID" value="MBA0587241.1"/>
    <property type="molecule type" value="Genomic_DNA"/>
</dbReference>
<dbReference type="InterPro" id="IPR026960">
    <property type="entry name" value="RVT-Znf"/>
</dbReference>
<evidence type="ECO:0000259" key="1">
    <source>
        <dbReference type="Pfam" id="PF13966"/>
    </source>
</evidence>
<protein>
    <recommendedName>
        <fullName evidence="1">Reverse transcriptase zinc-binding domain-containing protein</fullName>
    </recommendedName>
</protein>
<accession>A0A7J8PD84</accession>
<reference evidence="2 3" key="1">
    <citation type="journal article" date="2019" name="Genome Biol. Evol.">
        <title>Insights into the evolution of the New World diploid cottons (Gossypium, subgenus Houzingenia) based on genome sequencing.</title>
        <authorList>
            <person name="Grover C.E."/>
            <person name="Arick M.A. 2nd"/>
            <person name="Thrash A."/>
            <person name="Conover J.L."/>
            <person name="Sanders W.S."/>
            <person name="Peterson D.G."/>
            <person name="Frelichowski J.E."/>
            <person name="Scheffler J.A."/>
            <person name="Scheffler B.E."/>
            <person name="Wendel J.F."/>
        </authorList>
    </citation>
    <scope>NUCLEOTIDE SEQUENCE [LARGE SCALE GENOMIC DNA]</scope>
    <source>
        <strain evidence="2">8</strain>
        <tissue evidence="2">Leaf</tissue>
    </source>
</reference>
<sequence length="270" mass="31670">MNLEKDGWNDRRIREIYGDFMRDQICKIPILPNGPEDNRIWFHNPQGSYSTKSAYSWMTLKHVGFGPHRIFWKLTWKLHTLPKIKIFCWRLGHDILPTYEKISCIRREFNSLCPRCGREKETLIHALKDCPRARVVLEYGGLNHKRLEGCYNRCVDWVEDAARAQGDLDRAALLTRDFRIFNLMEKPMIPKPVVERSWQNPEPKVVKINFDASVHDKMACYGLVARDADGFVHGGRAGVVKKDFRIDWAEMLALEESILFARSMNWNHVR</sequence>
<proteinExistence type="predicted"/>
<evidence type="ECO:0000313" key="2">
    <source>
        <dbReference type="EMBL" id="MBA0587241.1"/>
    </source>
</evidence>
<evidence type="ECO:0000313" key="3">
    <source>
        <dbReference type="Proteomes" id="UP000593578"/>
    </source>
</evidence>
<gene>
    <name evidence="2" type="ORF">Gorai_000373</name>
</gene>
<dbReference type="AlphaFoldDB" id="A0A7J8PD84"/>
<name>A0A7J8PD84_GOSRA</name>
<dbReference type="Pfam" id="PF13966">
    <property type="entry name" value="zf-RVT"/>
    <property type="match status" value="1"/>
</dbReference>
<feature type="domain" description="Reverse transcriptase zinc-binding" evidence="1">
    <location>
        <begin position="49"/>
        <end position="134"/>
    </location>
</feature>
<dbReference type="Proteomes" id="UP000593578">
    <property type="component" value="Unassembled WGS sequence"/>
</dbReference>